<organism evidence="3 4">
    <name type="scientific">Vitrella brassicaformis (strain CCMP3155)</name>
    <dbReference type="NCBI Taxonomy" id="1169540"/>
    <lineage>
        <taxon>Eukaryota</taxon>
        <taxon>Sar</taxon>
        <taxon>Alveolata</taxon>
        <taxon>Colpodellida</taxon>
        <taxon>Vitrellaceae</taxon>
        <taxon>Vitrella</taxon>
    </lineage>
</organism>
<dbReference type="InParanoid" id="A0A0G4GFU6"/>
<feature type="compositionally biased region" description="Basic and acidic residues" evidence="1">
    <location>
        <begin position="477"/>
        <end position="492"/>
    </location>
</feature>
<dbReference type="VEuPathDB" id="CryptoDB:Vbra_6246"/>
<evidence type="ECO:0000256" key="1">
    <source>
        <dbReference type="SAM" id="MobiDB-lite"/>
    </source>
</evidence>
<dbReference type="SMART" id="SM00952">
    <property type="entry name" value="RAP"/>
    <property type="match status" value="1"/>
</dbReference>
<dbReference type="GO" id="GO:0044528">
    <property type="term" value="P:regulation of mitochondrial mRNA stability"/>
    <property type="evidence" value="ECO:0007669"/>
    <property type="project" value="TreeGrafter"/>
</dbReference>
<reference evidence="3 4" key="1">
    <citation type="submission" date="2014-11" db="EMBL/GenBank/DDBJ databases">
        <authorList>
            <person name="Zhu J."/>
            <person name="Qi W."/>
            <person name="Song R."/>
        </authorList>
    </citation>
    <scope>NUCLEOTIDE SEQUENCE [LARGE SCALE GENOMIC DNA]</scope>
</reference>
<accession>A0A0G4GFU6</accession>
<feature type="region of interest" description="Disordered" evidence="1">
    <location>
        <begin position="1411"/>
        <end position="1442"/>
    </location>
</feature>
<protein>
    <recommendedName>
        <fullName evidence="2">RAP domain-containing protein</fullName>
    </recommendedName>
</protein>
<dbReference type="OrthoDB" id="413408at2759"/>
<dbReference type="GO" id="GO:0003723">
    <property type="term" value="F:RNA binding"/>
    <property type="evidence" value="ECO:0007669"/>
    <property type="project" value="TreeGrafter"/>
</dbReference>
<keyword evidence="4" id="KW-1185">Reference proteome</keyword>
<dbReference type="InterPro" id="IPR013584">
    <property type="entry name" value="RAP"/>
</dbReference>
<feature type="region of interest" description="Disordered" evidence="1">
    <location>
        <begin position="1"/>
        <end position="24"/>
    </location>
</feature>
<evidence type="ECO:0000259" key="2">
    <source>
        <dbReference type="PROSITE" id="PS51286"/>
    </source>
</evidence>
<sequence>MNASRVARTATAPLAQRAPADPSASVLRTLKRRLQRTQTTNQLLATYYRNRSSVDPLRLMVTLTRLATLSAAEKDFRKRDLLGDMRLRALVADLTAHLTSNGDGAGGPHMPQLNGAADEPATVAVGDGRSVSSVAWGLAKLNLSSADFIALCGHDLWREVFHKAAKALERGTLGPSHVAQLMWAAGRSKHRHEGFIDGAIASLGACLSEYRPEELATITWALAEVGCGSPGVFSAIAEHMTHHRIDDLSPGGLSCLVRGLSVADCYPDALLHRAVRSATSLLDRHEWDATDMSDLAQFAASIARTPSPSVKAPAFFCSLASYTLSLLDQPKHTKLYNRELSIIVWSFAASHQYSYDLFRRTFERDWTPRPEKDDITPIDESREAIDPRRVYLSYAYARLVHPQPPFPPQLSPPPWLSACRPLMQEGLGPNMSSSTMHLEVMRAVERVSGVRVVNEFVDPWGFAVDMALVGPAGCEPSRGEEGAASSRQERSEGSGGEANSRRRLVRISESPEALLDLTDTWGDDTDPRSAIAAVSRLAYWATYPAAKRASRPTHQESTADEQDTATLKEAIFIGIQSRAKSAIQSDPRFTDLLQRLTNQVVPPTHRGVLPSIVDVSAFGPRDWGAVRGKVLSAGVGVEDMAMLAVAAANGGLLIDGVLKCLGEVLVGERMFDTASPKHLVDIAWNFHKLGILSLPLAQAVTSQILQRPAAFTPRNLATISQAVSQYAAALPEYMGFLPSVIRERSADIESPRDLALILWTLARPHGQAAGASPGSDLLDSPLSLITEDPPVGAGRATAPMGTSPLDDASDVFTQSGTLLLRSGVFASATAQDIAMLAATFSRVNVVHPELFGEISKMMQQQQQQPERGSSQLRWKPIDISTVMVAMTRLGWRDDALLMACASMTSDRLDEFSPDELSHVLWALGKWRSNVTLQPAQSLLRRVTASLPAMAHHYGPAQLAGILWSWAAHSTSIASPTQLASVCAAIARSVTPRLHGDVDVRALCLLAWGMARAGVSVHEPNEAIRAFYREMTSVSMARLHEFGPRDLANLAYAMTSGGVHGREVYERLATASLPVVSKCAPIDAAHLMWGFSKAGWLHPPLFRAVADHLLSTRALLTHTSNAVDDSYIVWSVLASAFTEAGLCHAPLLNHIREWLTPHVVSGRFPTDNLLSLIWHFVKSGIDCGEAILQTAVERLGLRDGNEGVNTERGECVGVGMAPSKHHVAAFLWCLAMARQLPAFPDVVRAGMGRDWSTQSREHITDKERSMIYQVHLACVVEGLDESMRLHGQSLEDCKAAYSSGRAAQPTEAFPRGIESLALRRDAAKRPWESHRRRAVPEMSNFHRHMSRFLTGLGVPHINEGVTEEGISVDIEIRDNTVSGGGGADGGGETIAIELDGPSHFLYRLDLPDDADNSVLSDGGPTRQSTAHCQQQQQQQGDGASRDNELISLRTPSAPHKMRWRHPTPTTLFKRWVLEGLGWRVISVSLFELDPLWSDPRARMDYLLALLHASQSPYLRRKVPQSVQR</sequence>
<feature type="region of interest" description="Disordered" evidence="1">
    <location>
        <begin position="474"/>
        <end position="505"/>
    </location>
</feature>
<evidence type="ECO:0000313" key="3">
    <source>
        <dbReference type="EMBL" id="CEM28381.1"/>
    </source>
</evidence>
<dbReference type="Pfam" id="PF08373">
    <property type="entry name" value="RAP"/>
    <property type="match status" value="1"/>
</dbReference>
<dbReference type="GO" id="GO:0005759">
    <property type="term" value="C:mitochondrial matrix"/>
    <property type="evidence" value="ECO:0007669"/>
    <property type="project" value="TreeGrafter"/>
</dbReference>
<dbReference type="Proteomes" id="UP000041254">
    <property type="component" value="Unassembled WGS sequence"/>
</dbReference>
<dbReference type="GO" id="GO:0035770">
    <property type="term" value="C:ribonucleoprotein granule"/>
    <property type="evidence" value="ECO:0007669"/>
    <property type="project" value="TreeGrafter"/>
</dbReference>
<dbReference type="EMBL" id="CDMY01000653">
    <property type="protein sequence ID" value="CEM28381.1"/>
    <property type="molecule type" value="Genomic_DNA"/>
</dbReference>
<dbReference type="GO" id="GO:0000963">
    <property type="term" value="P:mitochondrial RNA processing"/>
    <property type="evidence" value="ECO:0007669"/>
    <property type="project" value="TreeGrafter"/>
</dbReference>
<dbReference type="PROSITE" id="PS51286">
    <property type="entry name" value="RAP"/>
    <property type="match status" value="1"/>
</dbReference>
<proteinExistence type="predicted"/>
<feature type="domain" description="RAP" evidence="2">
    <location>
        <begin position="1389"/>
        <end position="1503"/>
    </location>
</feature>
<dbReference type="InterPro" id="IPR050870">
    <property type="entry name" value="FAST_kinase"/>
</dbReference>
<gene>
    <name evidence="3" type="ORF">Vbra_6246</name>
</gene>
<dbReference type="PANTHER" id="PTHR21228:SF40">
    <property type="entry name" value="LD45607P"/>
    <property type="match status" value="1"/>
</dbReference>
<dbReference type="PANTHER" id="PTHR21228">
    <property type="entry name" value="FAST LEU-RICH DOMAIN-CONTAINING"/>
    <property type="match status" value="1"/>
</dbReference>
<name>A0A0G4GFU6_VITBC</name>
<evidence type="ECO:0000313" key="4">
    <source>
        <dbReference type="Proteomes" id="UP000041254"/>
    </source>
</evidence>